<gene>
    <name evidence="3" type="ORF">JXQ802_LOCUS11894</name>
    <name evidence="2" type="ORF">PYM288_LOCUS11236</name>
</gene>
<sequence>MGIAALEQFSSIAHFVPLYLQDQQLTNQVFLVKHDPTGPKDAHTSVLVDVAGTSTATNIEGVLCHVVANTNDGQIPHSTSFKCDYWESPKSRLTLIYIGNLAESKYIGGVEPLPQYLNNPWMQNGIHQHLINPKIAVAYKQSLLHFLTSSLYSHMAELYEQKWSASLNCQQFARRFIEETIVRIRHLTGVMADPDFLKLITRIAINFSPHLTKIVVVKAFHFRTNLLVEVDIGLLGNMQIQQAHNIDINLQMKL</sequence>
<keyword evidence="4" id="KW-1185">Reference proteome</keyword>
<dbReference type="Proteomes" id="UP000663870">
    <property type="component" value="Unassembled WGS sequence"/>
</dbReference>
<proteinExistence type="predicted"/>
<dbReference type="EMBL" id="CAJNOL010000240">
    <property type="protein sequence ID" value="CAF0955099.1"/>
    <property type="molecule type" value="Genomic_DNA"/>
</dbReference>
<protein>
    <submittedName>
        <fullName evidence="3">Uncharacterized protein</fullName>
    </submittedName>
</protein>
<dbReference type="PANTHER" id="PTHR43840">
    <property type="entry name" value="MITOCHONDRIAL METAL TRANSPORTER 1-RELATED"/>
    <property type="match status" value="1"/>
</dbReference>
<dbReference type="EMBL" id="CAJNOH010000187">
    <property type="protein sequence ID" value="CAF0934479.1"/>
    <property type="molecule type" value="Genomic_DNA"/>
</dbReference>
<name>A0A814DN43_9BILA</name>
<dbReference type="PANTHER" id="PTHR43840:SF13">
    <property type="entry name" value="CATION EFFLUX PROTEIN CYTOPLASMIC DOMAIN-CONTAINING PROTEIN"/>
    <property type="match status" value="1"/>
</dbReference>
<organism evidence="3 4">
    <name type="scientific">Rotaria sordida</name>
    <dbReference type="NCBI Taxonomy" id="392033"/>
    <lineage>
        <taxon>Eukaryota</taxon>
        <taxon>Metazoa</taxon>
        <taxon>Spiralia</taxon>
        <taxon>Gnathifera</taxon>
        <taxon>Rotifera</taxon>
        <taxon>Eurotatoria</taxon>
        <taxon>Bdelloidea</taxon>
        <taxon>Philodinida</taxon>
        <taxon>Philodinidae</taxon>
        <taxon>Rotaria</taxon>
    </lineage>
</organism>
<evidence type="ECO:0000313" key="2">
    <source>
        <dbReference type="EMBL" id="CAF0934479.1"/>
    </source>
</evidence>
<reference evidence="3" key="1">
    <citation type="submission" date="2021-02" db="EMBL/GenBank/DDBJ databases">
        <authorList>
            <person name="Nowell W R."/>
        </authorList>
    </citation>
    <scope>NUCLEOTIDE SEQUENCE</scope>
</reference>
<evidence type="ECO:0000313" key="4">
    <source>
        <dbReference type="Proteomes" id="UP000663870"/>
    </source>
</evidence>
<dbReference type="GO" id="GO:0016020">
    <property type="term" value="C:membrane"/>
    <property type="evidence" value="ECO:0007669"/>
    <property type="project" value="TreeGrafter"/>
</dbReference>
<evidence type="ECO:0000256" key="1">
    <source>
        <dbReference type="ARBA" id="ARBA00022448"/>
    </source>
</evidence>
<dbReference type="GO" id="GO:0008324">
    <property type="term" value="F:monoatomic cation transmembrane transporter activity"/>
    <property type="evidence" value="ECO:0007669"/>
    <property type="project" value="TreeGrafter"/>
</dbReference>
<keyword evidence="1" id="KW-0813">Transport</keyword>
<dbReference type="AlphaFoldDB" id="A0A814DN43"/>
<dbReference type="Proteomes" id="UP000663854">
    <property type="component" value="Unassembled WGS sequence"/>
</dbReference>
<evidence type="ECO:0000313" key="3">
    <source>
        <dbReference type="EMBL" id="CAF0955099.1"/>
    </source>
</evidence>
<dbReference type="InterPro" id="IPR050291">
    <property type="entry name" value="CDF_Transporter"/>
</dbReference>
<accession>A0A814DN43</accession>
<comment type="caution">
    <text evidence="3">The sequence shown here is derived from an EMBL/GenBank/DDBJ whole genome shotgun (WGS) entry which is preliminary data.</text>
</comment>